<keyword evidence="8 10" id="KW-0687">Ribonucleoprotein</keyword>
<evidence type="ECO:0000256" key="4">
    <source>
        <dbReference type="ARBA" id="ARBA00022490"/>
    </source>
</evidence>
<dbReference type="OrthoDB" id="10255118at2759"/>
<evidence type="ECO:0000256" key="8">
    <source>
        <dbReference type="ARBA" id="ARBA00023274"/>
    </source>
</evidence>
<dbReference type="RefSeq" id="XP_037142457.1">
    <property type="nucleotide sequence ID" value="XM_037286562.1"/>
</dbReference>
<evidence type="ECO:0000256" key="1">
    <source>
        <dbReference type="ARBA" id="ARBA00004496"/>
    </source>
</evidence>
<dbReference type="PIRSF" id="PIRSF038995">
    <property type="entry name" value="SRP68"/>
    <property type="match status" value="1"/>
</dbReference>
<evidence type="ECO:0000313" key="13">
    <source>
        <dbReference type="Proteomes" id="UP000509704"/>
    </source>
</evidence>
<dbReference type="GO" id="GO:0006614">
    <property type="term" value="P:SRP-dependent cotranslational protein targeting to membrane"/>
    <property type="evidence" value="ECO:0007669"/>
    <property type="project" value="InterPro"/>
</dbReference>
<dbReference type="InterPro" id="IPR026258">
    <property type="entry name" value="SRP68"/>
</dbReference>
<dbReference type="CDD" id="cd15481">
    <property type="entry name" value="SRP68-RBD"/>
    <property type="match status" value="1"/>
</dbReference>
<accession>A0A7H9AY79</accession>
<feature type="compositionally biased region" description="Acidic residues" evidence="11">
    <location>
        <begin position="316"/>
        <end position="326"/>
    </location>
</feature>
<dbReference type="AlphaFoldDB" id="A0A7H9AY79"/>
<comment type="subcellular location">
    <subcellularLocation>
        <location evidence="1 10">Cytoplasm</location>
    </subcellularLocation>
    <subcellularLocation>
        <location evidence="2">Nucleus</location>
        <location evidence="2">Nucleolus</location>
    </subcellularLocation>
</comment>
<dbReference type="Gene3D" id="1.10.3450.40">
    <property type="entry name" value="Signal recognition particle, SRP68 subunit, RNA-binding domain"/>
    <property type="match status" value="1"/>
</dbReference>
<sequence length="602" mass="70127">MGIFSPISATYGVRVDQLLETADDYRRYHSKLNRKLQGLRHRCQVVTKDTRKYSSKEKYSKFDNTEYDHKNKLYGVLVLLHAERDLSLVERLKLRARQRGKFKTSEKRVLRTRLRRAVQTTERLVNLTKNEGQWVTRMQYLIYRKLVHVEYLAHGNLSKNKDSKTISKELSLCFAALSHLRQSNLISETTFDFLQGTYEYTLKQHAGNILSTAELKNFVVTKVGEAHETDDELAKLLFSNGYKIELQDIKRDDTGSLEKIQWRAFTARIHDLQVENFIQEAQSIVIKNISSFDDKLSKWQQALERQEERIENHEAQEEEEEEEFDGVESSENDQILLAFIKYNMLFTSILRDNYLFNQLWNQWTKLGTSMPSKLTKYKEIERIVNNLLKYLQDIMELPGVYSDDNLLAQLQLCRIHFKLTLSSGCLASIYQSKGEYMKSLALHLDAHKQLSASLRDVGDLNEIIVPSDILSQRKINCLQHLIKTGWTSVLALAQYEKRLAEREQNKYEPSLIERLDFGSVKPEMIKLDNMFPLRPKLGPVPSKPTLFDLAFNYISYETTDEQKQNEAITTEQSAASFPDEKERAQTQQESNKKRGFLGIFSR</sequence>
<evidence type="ECO:0000256" key="10">
    <source>
        <dbReference type="PIRNR" id="PIRNR038995"/>
    </source>
</evidence>
<name>A0A7H9AY79_ZYGMR</name>
<feature type="compositionally biased region" description="Polar residues" evidence="11">
    <location>
        <begin position="565"/>
        <end position="575"/>
    </location>
</feature>
<keyword evidence="13" id="KW-1185">Reference proteome</keyword>
<dbReference type="InterPro" id="IPR038253">
    <property type="entry name" value="SRP68_N_sf"/>
</dbReference>
<dbReference type="GO" id="GO:0005730">
    <property type="term" value="C:nucleolus"/>
    <property type="evidence" value="ECO:0007669"/>
    <property type="project" value="UniProtKB-SubCell"/>
</dbReference>
<dbReference type="GO" id="GO:0005047">
    <property type="term" value="F:signal recognition particle binding"/>
    <property type="evidence" value="ECO:0007669"/>
    <property type="project" value="InterPro"/>
</dbReference>
<keyword evidence="6 10" id="KW-0733">Signal recognition particle</keyword>
<keyword evidence="7" id="KW-0539">Nucleus</keyword>
<evidence type="ECO:0000256" key="9">
    <source>
        <dbReference type="ARBA" id="ARBA00029498"/>
    </source>
</evidence>
<keyword evidence="4 10" id="KW-0963">Cytoplasm</keyword>
<dbReference type="Proteomes" id="UP000509704">
    <property type="component" value="Chromosome 1"/>
</dbReference>
<proteinExistence type="inferred from homology"/>
<keyword evidence="5 10" id="KW-0694">RNA-binding</keyword>
<evidence type="ECO:0000256" key="2">
    <source>
        <dbReference type="ARBA" id="ARBA00004604"/>
    </source>
</evidence>
<dbReference type="GO" id="GO:0030942">
    <property type="term" value="F:endoplasmic reticulum signal peptide binding"/>
    <property type="evidence" value="ECO:0007669"/>
    <property type="project" value="InterPro"/>
</dbReference>
<dbReference type="InterPro" id="IPR034652">
    <property type="entry name" value="SRP68-RBD"/>
</dbReference>
<reference evidence="12 13" key="1">
    <citation type="submission" date="2020-07" db="EMBL/GenBank/DDBJ databases">
        <title>The yeast mating-type switching endonuclease HO is a domesticated member of an unorthodox homing genetic element family.</title>
        <authorList>
            <person name="Coughlan A.Y."/>
            <person name="Lombardi L."/>
            <person name="Braun-Galleani S."/>
            <person name="Martos A.R."/>
            <person name="Galeote V."/>
            <person name="Bigey F."/>
            <person name="Dequin S."/>
            <person name="Byrne K.P."/>
            <person name="Wolfe K.H."/>
        </authorList>
    </citation>
    <scope>NUCLEOTIDE SEQUENCE [LARGE SCALE GENOMIC DNA]</scope>
    <source>
        <strain evidence="12 13">NRRL Y-6702</strain>
    </source>
</reference>
<evidence type="ECO:0000256" key="6">
    <source>
        <dbReference type="ARBA" id="ARBA00023135"/>
    </source>
</evidence>
<dbReference type="Pfam" id="PF16969">
    <property type="entry name" value="SRP68"/>
    <property type="match status" value="1"/>
</dbReference>
<dbReference type="PANTHER" id="PTHR12860:SF0">
    <property type="entry name" value="SIGNAL RECOGNITION PARTICLE SUBUNIT SRP68"/>
    <property type="match status" value="1"/>
</dbReference>
<evidence type="ECO:0000256" key="11">
    <source>
        <dbReference type="SAM" id="MobiDB-lite"/>
    </source>
</evidence>
<feature type="region of interest" description="Disordered" evidence="11">
    <location>
        <begin position="562"/>
        <end position="602"/>
    </location>
</feature>
<evidence type="ECO:0000313" key="12">
    <source>
        <dbReference type="EMBL" id="QLG70729.1"/>
    </source>
</evidence>
<comment type="similarity">
    <text evidence="3 10">Belongs to the SRP68 family.</text>
</comment>
<protein>
    <recommendedName>
        <fullName evidence="9 10">Signal recognition particle subunit SRP68</fullName>
        <shortName evidence="10">SRP68</shortName>
    </recommendedName>
</protein>
<comment type="function">
    <text evidence="10">Component of the signal recognition particle (SRP) complex, a ribonucleoprotein complex that mediates the cotranslational targeting of secretory and membrane proteins to the endoplasmic reticulum (ER). The SRP complex interacts with the signal sequence in nascent secretory and membrane proteins and directs them to the membrane of the ER.</text>
</comment>
<organism evidence="12 13">
    <name type="scientific">Zygotorulaspora mrakii</name>
    <name type="common">Zygosaccharomyces mrakii</name>
    <dbReference type="NCBI Taxonomy" id="42260"/>
    <lineage>
        <taxon>Eukaryota</taxon>
        <taxon>Fungi</taxon>
        <taxon>Dikarya</taxon>
        <taxon>Ascomycota</taxon>
        <taxon>Saccharomycotina</taxon>
        <taxon>Saccharomycetes</taxon>
        <taxon>Saccharomycetales</taxon>
        <taxon>Saccharomycetaceae</taxon>
        <taxon>Zygotorulaspora</taxon>
    </lineage>
</organism>
<evidence type="ECO:0000256" key="5">
    <source>
        <dbReference type="ARBA" id="ARBA00022884"/>
    </source>
</evidence>
<dbReference type="GeneID" id="59234365"/>
<dbReference type="KEGG" id="zmk:HG535_0A06710"/>
<dbReference type="PANTHER" id="PTHR12860">
    <property type="entry name" value="SIGNAL RECOGNITION PARTICLE 68 KDA PROTEIN"/>
    <property type="match status" value="1"/>
</dbReference>
<dbReference type="EMBL" id="CP058604">
    <property type="protein sequence ID" value="QLG70729.1"/>
    <property type="molecule type" value="Genomic_DNA"/>
</dbReference>
<feature type="region of interest" description="Disordered" evidence="11">
    <location>
        <begin position="307"/>
        <end position="326"/>
    </location>
</feature>
<dbReference type="GO" id="GO:0005786">
    <property type="term" value="C:signal recognition particle, endoplasmic reticulum targeting"/>
    <property type="evidence" value="ECO:0007669"/>
    <property type="project" value="UniProtKB-KW"/>
</dbReference>
<evidence type="ECO:0000256" key="7">
    <source>
        <dbReference type="ARBA" id="ARBA00023242"/>
    </source>
</evidence>
<evidence type="ECO:0000256" key="3">
    <source>
        <dbReference type="ARBA" id="ARBA00009352"/>
    </source>
</evidence>
<gene>
    <name evidence="12" type="ORF">HG535_0A06710</name>
</gene>
<dbReference type="GO" id="GO:0008312">
    <property type="term" value="F:7S RNA binding"/>
    <property type="evidence" value="ECO:0007669"/>
    <property type="project" value="InterPro"/>
</dbReference>